<evidence type="ECO:0000256" key="1">
    <source>
        <dbReference type="SAM" id="MobiDB-lite"/>
    </source>
</evidence>
<evidence type="ECO:0000313" key="2">
    <source>
        <dbReference type="EMBL" id="RKO85845.1"/>
    </source>
</evidence>
<protein>
    <submittedName>
        <fullName evidence="2">Uncharacterized protein</fullName>
    </submittedName>
</protein>
<gene>
    <name evidence="2" type="ORF">BDK51DRAFT_46688</name>
</gene>
<accession>A0A4P9W3H6</accession>
<evidence type="ECO:0000313" key="3">
    <source>
        <dbReference type="Proteomes" id="UP000269721"/>
    </source>
</evidence>
<keyword evidence="3" id="KW-1185">Reference proteome</keyword>
<sequence>MATSISKELSSILGDSNEAATPGKAKYKDTDADVHPSLSGAGIDISNAKIDSLTSMMQDLPVTVRSIFRAVSNPDEYKTLTMEEFTARQESETGMRQQRASVQVGARQTVTSSPVTSTPTTSAVTSSTVCLPPSTVLTLNALAKVEQLIPQPANVATSASASGDSLSTRVSSAMPSLPVVHRSLAVSTMSSSSAVTIGTHTGNTVGNKGAIIDSRQPYRYSSRGDVVAALLLSIIDNIKQHIEVREKQQFQSRSHTLFTRVTTAISVAVKMFRIEIGVFTGRGYTDVTSMLASSDRYPTRSIDFRVYQSVLTSPPVIEFSRAIGAVVEKLKLVPEIFDPPGDYVMFLIEPSLVYPHGNDFALASDVSKIPVEPPSQIQMDLRERDTTSIRMYITARMSGFNESQSYQYMTLLPKLKARDSSFTVPEVRAAESIKAVLSEECMYT</sequence>
<dbReference type="Proteomes" id="UP000269721">
    <property type="component" value="Unassembled WGS sequence"/>
</dbReference>
<name>A0A4P9W3H6_9FUNG</name>
<dbReference type="OrthoDB" id="2182221at2759"/>
<dbReference type="AlphaFoldDB" id="A0A4P9W3H6"/>
<reference evidence="3" key="1">
    <citation type="journal article" date="2018" name="Nat. Microbiol.">
        <title>Leveraging single-cell genomics to expand the fungal tree of life.</title>
        <authorList>
            <person name="Ahrendt S.R."/>
            <person name="Quandt C.A."/>
            <person name="Ciobanu D."/>
            <person name="Clum A."/>
            <person name="Salamov A."/>
            <person name="Andreopoulos B."/>
            <person name="Cheng J.F."/>
            <person name="Woyke T."/>
            <person name="Pelin A."/>
            <person name="Henrissat B."/>
            <person name="Reynolds N.K."/>
            <person name="Benny G.L."/>
            <person name="Smith M.E."/>
            <person name="James T.Y."/>
            <person name="Grigoriev I.V."/>
        </authorList>
    </citation>
    <scope>NUCLEOTIDE SEQUENCE [LARGE SCALE GENOMIC DNA]</scope>
</reference>
<feature type="region of interest" description="Disordered" evidence="1">
    <location>
        <begin position="88"/>
        <end position="127"/>
    </location>
</feature>
<dbReference type="EMBL" id="KZ998693">
    <property type="protein sequence ID" value="RKO85845.1"/>
    <property type="molecule type" value="Genomic_DNA"/>
</dbReference>
<feature type="compositionally biased region" description="Low complexity" evidence="1">
    <location>
        <begin position="109"/>
        <end position="127"/>
    </location>
</feature>
<organism evidence="2 3">
    <name type="scientific">Blyttiomyces helicus</name>
    <dbReference type="NCBI Taxonomy" id="388810"/>
    <lineage>
        <taxon>Eukaryota</taxon>
        <taxon>Fungi</taxon>
        <taxon>Fungi incertae sedis</taxon>
        <taxon>Chytridiomycota</taxon>
        <taxon>Chytridiomycota incertae sedis</taxon>
        <taxon>Chytridiomycetes</taxon>
        <taxon>Chytridiomycetes incertae sedis</taxon>
        <taxon>Blyttiomyces</taxon>
    </lineage>
</organism>
<feature type="region of interest" description="Disordered" evidence="1">
    <location>
        <begin position="1"/>
        <end position="32"/>
    </location>
</feature>
<proteinExistence type="predicted"/>